<reference evidence="1 2" key="1">
    <citation type="submission" date="2018-06" db="EMBL/GenBank/DDBJ databases">
        <authorList>
            <consortium name="Pathogen Informatics"/>
            <person name="Doyle S."/>
        </authorList>
    </citation>
    <scope>NUCLEOTIDE SEQUENCE [LARGE SCALE GENOMIC DNA]</scope>
    <source>
        <strain evidence="1 2">NCTC7927</strain>
    </source>
</reference>
<accession>A0A376M700</accession>
<name>A0A376M700_ECOLX</name>
<protein>
    <recommendedName>
        <fullName evidence="3">DUF4754 domain-containing protein</fullName>
    </recommendedName>
</protein>
<evidence type="ECO:0008006" key="3">
    <source>
        <dbReference type="Google" id="ProtNLM"/>
    </source>
</evidence>
<organism evidence="1 2">
    <name type="scientific">Escherichia coli</name>
    <dbReference type="NCBI Taxonomy" id="562"/>
    <lineage>
        <taxon>Bacteria</taxon>
        <taxon>Pseudomonadati</taxon>
        <taxon>Pseudomonadota</taxon>
        <taxon>Gammaproteobacteria</taxon>
        <taxon>Enterobacterales</taxon>
        <taxon>Enterobacteriaceae</taxon>
        <taxon>Escherichia</taxon>
    </lineage>
</organism>
<dbReference type="Proteomes" id="UP000254043">
    <property type="component" value="Unassembled WGS sequence"/>
</dbReference>
<evidence type="ECO:0000313" key="2">
    <source>
        <dbReference type="Proteomes" id="UP000254043"/>
    </source>
</evidence>
<evidence type="ECO:0000313" key="1">
    <source>
        <dbReference type="EMBL" id="STF93764.1"/>
    </source>
</evidence>
<dbReference type="Pfam" id="PF15946">
    <property type="entry name" value="DUF4754"/>
    <property type="match status" value="1"/>
</dbReference>
<sequence length="105" mass="12169">MDKEYKTLINKALERFYFRLSASGAHAERAARDSLTRAIRSLYDVAFYADDLDALNELSELICAAECGEHIEPLLHEYIYLMACPDYFGGLRHWDYANYSFSKKD</sequence>
<dbReference type="AlphaFoldDB" id="A0A376M700"/>
<gene>
    <name evidence="1" type="ORF">NCTC7927_02560</name>
</gene>
<dbReference type="InterPro" id="IPR031860">
    <property type="entry name" value="DUF4754"/>
</dbReference>
<proteinExistence type="predicted"/>
<dbReference type="EMBL" id="UGAK01000003">
    <property type="protein sequence ID" value="STF93764.1"/>
    <property type="molecule type" value="Genomic_DNA"/>
</dbReference>